<organism evidence="3 4">
    <name type="scientific">Leekyejoonella antrihumi</name>
    <dbReference type="NCBI Taxonomy" id="1660198"/>
    <lineage>
        <taxon>Bacteria</taxon>
        <taxon>Bacillati</taxon>
        <taxon>Actinomycetota</taxon>
        <taxon>Actinomycetes</taxon>
        <taxon>Micrococcales</taxon>
        <taxon>Dermacoccaceae</taxon>
        <taxon>Leekyejoonella</taxon>
    </lineage>
</organism>
<dbReference type="GO" id="GO:0003924">
    <property type="term" value="F:GTPase activity"/>
    <property type="evidence" value="ECO:0007669"/>
    <property type="project" value="InterPro"/>
</dbReference>
<reference evidence="3 4" key="2">
    <citation type="submission" date="2019-08" db="EMBL/GenBank/DDBJ databases">
        <title>Jejuicoccus antrihumi gen. nov., sp. nov., a new member of the family Dermacoccaceae isolated from a cave.</title>
        <authorList>
            <person name="Schumann P."/>
            <person name="Kim I.S."/>
        </authorList>
    </citation>
    <scope>NUCLEOTIDE SEQUENCE [LARGE SCALE GENOMIC DNA]</scope>
    <source>
        <strain evidence="3 4">C5-26</strain>
    </source>
</reference>
<keyword evidence="4" id="KW-1185">Reference proteome</keyword>
<gene>
    <name evidence="3" type="ORF">FGL98_05670</name>
</gene>
<feature type="transmembrane region" description="Helical" evidence="1">
    <location>
        <begin position="430"/>
        <end position="458"/>
    </location>
</feature>
<evidence type="ECO:0000313" key="3">
    <source>
        <dbReference type="EMBL" id="TWP37690.1"/>
    </source>
</evidence>
<keyword evidence="1" id="KW-1133">Transmembrane helix</keyword>
<dbReference type="GO" id="GO:0005829">
    <property type="term" value="C:cytosol"/>
    <property type="evidence" value="ECO:0007669"/>
    <property type="project" value="TreeGrafter"/>
</dbReference>
<dbReference type="GO" id="GO:0043024">
    <property type="term" value="F:ribosomal small subunit binding"/>
    <property type="evidence" value="ECO:0007669"/>
    <property type="project" value="TreeGrafter"/>
</dbReference>
<dbReference type="PANTHER" id="PTHR42698">
    <property type="entry name" value="GTPASE ERA"/>
    <property type="match status" value="1"/>
</dbReference>
<evidence type="ECO:0000256" key="1">
    <source>
        <dbReference type="SAM" id="Phobius"/>
    </source>
</evidence>
<dbReference type="AlphaFoldDB" id="A0A563E571"/>
<dbReference type="OrthoDB" id="974105at2"/>
<dbReference type="Gene3D" id="3.40.50.300">
    <property type="entry name" value="P-loop containing nucleotide triphosphate hydrolases"/>
    <property type="match status" value="1"/>
</dbReference>
<dbReference type="GO" id="GO:0000028">
    <property type="term" value="P:ribosomal small subunit assembly"/>
    <property type="evidence" value="ECO:0007669"/>
    <property type="project" value="TreeGrafter"/>
</dbReference>
<proteinExistence type="predicted"/>
<feature type="domain" description="G" evidence="2">
    <location>
        <begin position="65"/>
        <end position="201"/>
    </location>
</feature>
<evidence type="ECO:0000313" key="4">
    <source>
        <dbReference type="Proteomes" id="UP000320244"/>
    </source>
</evidence>
<dbReference type="RefSeq" id="WP_146315757.1">
    <property type="nucleotide sequence ID" value="NZ_VCQV01000005.1"/>
</dbReference>
<dbReference type="Proteomes" id="UP000320244">
    <property type="component" value="Unassembled WGS sequence"/>
</dbReference>
<keyword evidence="1" id="KW-0812">Transmembrane</keyword>
<dbReference type="SUPFAM" id="SSF52540">
    <property type="entry name" value="P-loop containing nucleoside triphosphate hydrolases"/>
    <property type="match status" value="1"/>
</dbReference>
<sequence length="549" mass="59205">MSRNTFRSKVPDTVSRQDLSARTQAIRTALEHAGDRLPADQVRAARELETKIGGRTRVAGTRTVVSLAGATGSGKSSLFNALVTEPVSRIGARRPTTSAPAAAIWGEEPSGELLDWLKVGARHHVPASAKDADHLDGLVLLDLPDFDSRVAAHRAEADRVLELSDVFVWVTDPQKYADAVLHDQYVHRMASHSAVTIVVLNQIDRLGRGEVAECAEDLQRLLTQDGLDAVKVISASALRGEGVADLLQAISQAVQTKNAAERRLMADLRAQAARLRAGVADGEPPVDERAAPQLVEALSTAAGVPIVEDAVARDYRMQAAARGGWPFVRWIHRLRPAPLRRVGLDRVTGGLLSRKDARIALGRSSLPTPTPAARAAVDVATRRLGQAAAEGLPQRWADSVYDAASPDDGSLYDQLDQAILATALRERDPWWWMLVWVLQWMFAAVAIAGLVWLLVLAGLGFAQISASAPTWGILPVPLLMLVGGAILGLLLALLARWFAARGARHQARIVGKRLRKSVAAVSGEQIVAPVHKVLRDHALTRKSLDEAMH</sequence>
<dbReference type="PANTHER" id="PTHR42698:SF1">
    <property type="entry name" value="GTPASE ERA, MITOCHONDRIAL"/>
    <property type="match status" value="1"/>
</dbReference>
<dbReference type="EMBL" id="VCQV01000005">
    <property type="protein sequence ID" value="TWP37690.1"/>
    <property type="molecule type" value="Genomic_DNA"/>
</dbReference>
<comment type="caution">
    <text evidence="3">The sequence shown here is derived from an EMBL/GenBank/DDBJ whole genome shotgun (WGS) entry which is preliminary data.</text>
</comment>
<dbReference type="InterPro" id="IPR027417">
    <property type="entry name" value="P-loop_NTPase"/>
</dbReference>
<feature type="transmembrane region" description="Helical" evidence="1">
    <location>
        <begin position="478"/>
        <end position="499"/>
    </location>
</feature>
<reference evidence="3 4" key="1">
    <citation type="submission" date="2019-05" db="EMBL/GenBank/DDBJ databases">
        <authorList>
            <person name="Lee S.D."/>
        </authorList>
    </citation>
    <scope>NUCLEOTIDE SEQUENCE [LARGE SCALE GENOMIC DNA]</scope>
    <source>
        <strain evidence="3 4">C5-26</strain>
    </source>
</reference>
<name>A0A563E571_9MICO</name>
<keyword evidence="1" id="KW-0472">Membrane</keyword>
<dbReference type="Pfam" id="PF01926">
    <property type="entry name" value="MMR_HSR1"/>
    <property type="match status" value="1"/>
</dbReference>
<dbReference type="InterPro" id="IPR005662">
    <property type="entry name" value="GTPase_Era-like"/>
</dbReference>
<dbReference type="GO" id="GO:0005525">
    <property type="term" value="F:GTP binding"/>
    <property type="evidence" value="ECO:0007669"/>
    <property type="project" value="InterPro"/>
</dbReference>
<dbReference type="InterPro" id="IPR006073">
    <property type="entry name" value="GTP-bd"/>
</dbReference>
<accession>A0A563E571</accession>
<protein>
    <submittedName>
        <fullName evidence="3">ABC transporter</fullName>
    </submittedName>
</protein>
<evidence type="ECO:0000259" key="2">
    <source>
        <dbReference type="Pfam" id="PF01926"/>
    </source>
</evidence>
<dbReference type="GO" id="GO:0019843">
    <property type="term" value="F:rRNA binding"/>
    <property type="evidence" value="ECO:0007669"/>
    <property type="project" value="TreeGrafter"/>
</dbReference>